<dbReference type="GO" id="GO:0043542">
    <property type="term" value="P:endothelial cell migration"/>
    <property type="evidence" value="ECO:0007669"/>
    <property type="project" value="TreeGrafter"/>
</dbReference>
<organism evidence="5 6">
    <name type="scientific">Otolemur garnettii</name>
    <name type="common">Small-eared galago</name>
    <name type="synonym">Garnett's greater bushbaby</name>
    <dbReference type="NCBI Taxonomy" id="30611"/>
    <lineage>
        <taxon>Eukaryota</taxon>
        <taxon>Metazoa</taxon>
        <taxon>Chordata</taxon>
        <taxon>Craniata</taxon>
        <taxon>Vertebrata</taxon>
        <taxon>Euteleostomi</taxon>
        <taxon>Mammalia</taxon>
        <taxon>Eutheria</taxon>
        <taxon>Euarchontoglires</taxon>
        <taxon>Primates</taxon>
        <taxon>Strepsirrhini</taxon>
        <taxon>Lorisiformes</taxon>
        <taxon>Galagidae</taxon>
        <taxon>Otolemur</taxon>
    </lineage>
</organism>
<dbReference type="GO" id="GO:0048306">
    <property type="term" value="F:calcium-dependent protein binding"/>
    <property type="evidence" value="ECO:0007669"/>
    <property type="project" value="TreeGrafter"/>
</dbReference>
<dbReference type="EMBL" id="AAQR03018196">
    <property type="status" value="NOT_ANNOTATED_CDS"/>
    <property type="molecule type" value="Genomic_DNA"/>
</dbReference>
<keyword evidence="6" id="KW-1185">Reference proteome</keyword>
<dbReference type="InterPro" id="IPR002048">
    <property type="entry name" value="EF_hand_dom"/>
</dbReference>
<dbReference type="GO" id="GO:0070062">
    <property type="term" value="C:extracellular exosome"/>
    <property type="evidence" value="ECO:0007669"/>
    <property type="project" value="TreeGrafter"/>
</dbReference>
<dbReference type="GO" id="GO:0043123">
    <property type="term" value="P:positive regulation of canonical NF-kappaB signal transduction"/>
    <property type="evidence" value="ECO:0007669"/>
    <property type="project" value="TreeGrafter"/>
</dbReference>
<dbReference type="Gene3D" id="1.10.238.10">
    <property type="entry name" value="EF-hand"/>
    <property type="match status" value="1"/>
</dbReference>
<dbReference type="GO" id="GO:0061844">
    <property type="term" value="P:antimicrobial humoral immune response mediated by antimicrobial peptide"/>
    <property type="evidence" value="ECO:0007669"/>
    <property type="project" value="TreeGrafter"/>
</dbReference>
<dbReference type="GO" id="GO:0050786">
    <property type="term" value="F:RAGE receptor binding"/>
    <property type="evidence" value="ECO:0007669"/>
    <property type="project" value="TreeGrafter"/>
</dbReference>
<dbReference type="GO" id="GO:0005509">
    <property type="term" value="F:calcium ion binding"/>
    <property type="evidence" value="ECO:0007669"/>
    <property type="project" value="InterPro"/>
</dbReference>
<dbReference type="Pfam" id="PF01023">
    <property type="entry name" value="S_100"/>
    <property type="match status" value="1"/>
</dbReference>
<dbReference type="PANTHER" id="PTHR11639:SF77">
    <property type="entry name" value="PROTEIN S100-A12"/>
    <property type="match status" value="1"/>
</dbReference>
<dbReference type="OMA" id="HDNICKA"/>
<keyword evidence="3" id="KW-0106">Calcium</keyword>
<dbReference type="PROSITE" id="PS50222">
    <property type="entry name" value="EF_HAND_2"/>
    <property type="match status" value="1"/>
</dbReference>
<sequence length="92" mass="10805">MSKLEEHMKEIINIFHQYSVQMGHPDTLSKGEMKQLLMKELPNTIQNARDRGGIDKIFQDLGENADRSIEFYEFLKLLSRLQLNTHKYGQKP</sequence>
<evidence type="ECO:0000256" key="1">
    <source>
        <dbReference type="ARBA" id="ARBA00022723"/>
    </source>
</evidence>
<reference evidence="5" key="3">
    <citation type="submission" date="2025-09" db="UniProtKB">
        <authorList>
            <consortium name="Ensembl"/>
        </authorList>
    </citation>
    <scope>IDENTIFICATION</scope>
</reference>
<dbReference type="GeneTree" id="ENSGT00940000162189"/>
<keyword evidence="1" id="KW-0479">Metal-binding</keyword>
<dbReference type="Ensembl" id="ENSOGAT00000013676.2">
    <property type="protein sequence ID" value="ENSOGAP00000012247.2"/>
    <property type="gene ID" value="ENSOGAG00000013675.2"/>
</dbReference>
<dbReference type="STRING" id="30611.ENSOGAP00000012247"/>
<feature type="domain" description="EF-hand" evidence="4">
    <location>
        <begin position="49"/>
        <end position="84"/>
    </location>
</feature>
<dbReference type="InterPro" id="IPR013787">
    <property type="entry name" value="S100_Ca-bd_sub"/>
</dbReference>
<dbReference type="InterPro" id="IPR011992">
    <property type="entry name" value="EF-hand-dom_pair"/>
</dbReference>
<keyword evidence="2" id="KW-0677">Repeat</keyword>
<evidence type="ECO:0000313" key="5">
    <source>
        <dbReference type="Ensembl" id="ENSOGAP00000012247.2"/>
    </source>
</evidence>
<dbReference type="AlphaFoldDB" id="H0X9K4"/>
<dbReference type="Proteomes" id="UP000005225">
    <property type="component" value="Unassembled WGS sequence"/>
</dbReference>
<reference evidence="6" key="1">
    <citation type="submission" date="2011-03" db="EMBL/GenBank/DDBJ databases">
        <title>Version 3 of the genome sequence of Otolemur garnettii (Bushbaby).</title>
        <authorList>
            <consortium name="The Broad Institute Genome Sequencing Platform"/>
            <person name="Di Palma F."/>
            <person name="Johnson J."/>
            <person name="Lander E.S."/>
            <person name="Lindblad-Toh K."/>
            <person name="Jaffe D.B."/>
            <person name="Gnerre S."/>
            <person name="MacCallum I."/>
            <person name="Przybylski D."/>
            <person name="Ribeiro F.J."/>
            <person name="Burton J.N."/>
            <person name="Walker B.J."/>
            <person name="Sharpe T."/>
            <person name="Hall G."/>
        </authorList>
    </citation>
    <scope>NUCLEOTIDE SEQUENCE [LARGE SCALE GENOMIC DNA]</scope>
</reference>
<evidence type="ECO:0000256" key="2">
    <source>
        <dbReference type="ARBA" id="ARBA00022737"/>
    </source>
</evidence>
<dbReference type="SUPFAM" id="SSF47473">
    <property type="entry name" value="EF-hand"/>
    <property type="match status" value="1"/>
</dbReference>
<dbReference type="SMART" id="SM01394">
    <property type="entry name" value="S_100"/>
    <property type="match status" value="1"/>
</dbReference>
<dbReference type="HOGENOM" id="CLU_138624_6_2_1"/>
<dbReference type="PANTHER" id="PTHR11639">
    <property type="entry name" value="S100 CALCIUM-BINDING PROTEIN"/>
    <property type="match status" value="1"/>
</dbReference>
<evidence type="ECO:0000256" key="3">
    <source>
        <dbReference type="ARBA" id="ARBA00022837"/>
    </source>
</evidence>
<reference evidence="5" key="2">
    <citation type="submission" date="2025-08" db="UniProtKB">
        <authorList>
            <consortium name="Ensembl"/>
        </authorList>
    </citation>
    <scope>IDENTIFICATION</scope>
</reference>
<protein>
    <recommendedName>
        <fullName evidence="4">EF-hand domain-containing protein</fullName>
    </recommendedName>
</protein>
<proteinExistence type="predicted"/>
<name>H0X9K4_OTOGA</name>
<dbReference type="GO" id="GO:0005737">
    <property type="term" value="C:cytoplasm"/>
    <property type="evidence" value="ECO:0007669"/>
    <property type="project" value="TreeGrafter"/>
</dbReference>
<evidence type="ECO:0000313" key="6">
    <source>
        <dbReference type="Proteomes" id="UP000005225"/>
    </source>
</evidence>
<dbReference type="InParanoid" id="H0X9K4"/>
<evidence type="ECO:0000259" key="4">
    <source>
        <dbReference type="PROSITE" id="PS50222"/>
    </source>
</evidence>
<accession>H0X9K4</accession>